<name>A0A157SD23_9BORD</name>
<dbReference type="SUPFAM" id="SSF55804">
    <property type="entry name" value="Phoshotransferase/anion transport protein"/>
    <property type="match status" value="1"/>
</dbReference>
<dbReference type="EC" id="2.7.1.-" evidence="2"/>
<proteinExistence type="predicted"/>
<dbReference type="Proteomes" id="UP000076848">
    <property type="component" value="Unassembled WGS sequence"/>
</dbReference>
<dbReference type="EMBL" id="FKIF01000002">
    <property type="protein sequence ID" value="SAI67796.1"/>
    <property type="molecule type" value="Genomic_DNA"/>
</dbReference>
<dbReference type="GO" id="GO:0030295">
    <property type="term" value="F:protein kinase activator activity"/>
    <property type="evidence" value="ECO:0007669"/>
    <property type="project" value="TreeGrafter"/>
</dbReference>
<evidence type="ECO:0000313" key="3">
    <source>
        <dbReference type="Proteomes" id="UP000076848"/>
    </source>
</evidence>
<keyword evidence="3" id="KW-1185">Reference proteome</keyword>
<dbReference type="PANTHER" id="PTHR47738">
    <property type="entry name" value="PTS SYSTEM FRUCTOSE-LIKE EIIA COMPONENT-RELATED"/>
    <property type="match status" value="1"/>
</dbReference>
<dbReference type="PROSITE" id="PS51094">
    <property type="entry name" value="PTS_EIIA_TYPE_2"/>
    <property type="match status" value="1"/>
</dbReference>
<dbReference type="InterPro" id="IPR002178">
    <property type="entry name" value="PTS_EIIA_type-2_dom"/>
</dbReference>
<gene>
    <name evidence="2" type="primary">ptsN_1</name>
    <name evidence="2" type="ORF">SAMEA3906486_01722</name>
</gene>
<dbReference type="EC" id="2.7.1.69" evidence="2"/>
<keyword evidence="2" id="KW-0808">Transferase</keyword>
<evidence type="ECO:0000259" key="1">
    <source>
        <dbReference type="PROSITE" id="PS51094"/>
    </source>
</evidence>
<dbReference type="RefSeq" id="WP_066125641.1">
    <property type="nucleotide sequence ID" value="NZ_FKIF01000002.1"/>
</dbReference>
<accession>A0A157SD23</accession>
<reference evidence="2 3" key="1">
    <citation type="submission" date="2016-04" db="EMBL/GenBank/DDBJ databases">
        <authorList>
            <consortium name="Pathogen Informatics"/>
        </authorList>
    </citation>
    <scope>NUCLEOTIDE SEQUENCE [LARGE SCALE GENOMIC DNA]</scope>
    <source>
        <strain evidence="2 3">H050680373</strain>
    </source>
</reference>
<dbReference type="AlphaFoldDB" id="A0A157SD23"/>
<dbReference type="Gene3D" id="3.40.930.10">
    <property type="entry name" value="Mannitol-specific EII, Chain A"/>
    <property type="match status" value="1"/>
</dbReference>
<feature type="domain" description="PTS EIIA type-2" evidence="1">
    <location>
        <begin position="6"/>
        <end position="149"/>
    </location>
</feature>
<sequence>MGKIADLLKDQDVLIDLDVPDKDALFDVASQGLANGCQISAQNILAALTRRERLGPTALGQEVAVPHASVEGLDGIHVLYARLKQPCFFDGATGMPVMHALFLIVPMPANQTHLDMLAEVARLFSQPDFQKALRRAESPAGIRQAFQAYCERSPADIGQAAVRAR</sequence>
<dbReference type="GO" id="GO:0016740">
    <property type="term" value="F:transferase activity"/>
    <property type="evidence" value="ECO:0007669"/>
    <property type="project" value="UniProtKB-KW"/>
</dbReference>
<dbReference type="CDD" id="cd00211">
    <property type="entry name" value="PTS_IIA_fru"/>
    <property type="match status" value="1"/>
</dbReference>
<organism evidence="2 3">
    <name type="scientific">Bordetella ansorpii</name>
    <dbReference type="NCBI Taxonomy" id="288768"/>
    <lineage>
        <taxon>Bacteria</taxon>
        <taxon>Pseudomonadati</taxon>
        <taxon>Pseudomonadota</taxon>
        <taxon>Betaproteobacteria</taxon>
        <taxon>Burkholderiales</taxon>
        <taxon>Alcaligenaceae</taxon>
        <taxon>Bordetella</taxon>
    </lineage>
</organism>
<dbReference type="InterPro" id="IPR051541">
    <property type="entry name" value="PTS_SugarTrans_NitroReg"/>
</dbReference>
<dbReference type="Pfam" id="PF00359">
    <property type="entry name" value="PTS_EIIA_2"/>
    <property type="match status" value="1"/>
</dbReference>
<evidence type="ECO:0000313" key="2">
    <source>
        <dbReference type="EMBL" id="SAI67796.1"/>
    </source>
</evidence>
<dbReference type="PROSITE" id="PS00372">
    <property type="entry name" value="PTS_EIIA_TYPE_2_HIS"/>
    <property type="match status" value="1"/>
</dbReference>
<dbReference type="InterPro" id="IPR016152">
    <property type="entry name" value="PTrfase/Anion_transptr"/>
</dbReference>
<dbReference type="PANTHER" id="PTHR47738:SF1">
    <property type="entry name" value="NITROGEN REGULATORY PROTEIN"/>
    <property type="match status" value="1"/>
</dbReference>
<dbReference type="STRING" id="288768.SAMEA3906486_01722"/>
<protein>
    <submittedName>
        <fullName evidence="2">Nitrogen regulatory IIA protein</fullName>
        <ecNumber evidence="2">2.7.1.-</ecNumber>
        <ecNumber evidence="2">2.7.1.69</ecNumber>
    </submittedName>
</protein>